<evidence type="ECO:0000313" key="1">
    <source>
        <dbReference type="EMBL" id="CAG7827286.1"/>
    </source>
</evidence>
<protein>
    <submittedName>
        <fullName evidence="1">Uncharacterized protein</fullName>
    </submittedName>
</protein>
<organism evidence="1 2">
    <name type="scientific">Allacma fusca</name>
    <dbReference type="NCBI Taxonomy" id="39272"/>
    <lineage>
        <taxon>Eukaryota</taxon>
        <taxon>Metazoa</taxon>
        <taxon>Ecdysozoa</taxon>
        <taxon>Arthropoda</taxon>
        <taxon>Hexapoda</taxon>
        <taxon>Collembola</taxon>
        <taxon>Symphypleona</taxon>
        <taxon>Sminthuridae</taxon>
        <taxon>Allacma</taxon>
    </lineage>
</organism>
<accession>A0A8J2L738</accession>
<evidence type="ECO:0000313" key="2">
    <source>
        <dbReference type="Proteomes" id="UP000708208"/>
    </source>
</evidence>
<gene>
    <name evidence="1" type="ORF">AFUS01_LOCUS37278</name>
</gene>
<keyword evidence="2" id="KW-1185">Reference proteome</keyword>
<comment type="caution">
    <text evidence="1">The sequence shown here is derived from an EMBL/GenBank/DDBJ whole genome shotgun (WGS) entry which is preliminary data.</text>
</comment>
<name>A0A8J2L738_9HEXA</name>
<dbReference type="Proteomes" id="UP000708208">
    <property type="component" value="Unassembled WGS sequence"/>
</dbReference>
<proteinExistence type="predicted"/>
<dbReference type="EMBL" id="CAJVCH010542889">
    <property type="protein sequence ID" value="CAG7827286.1"/>
    <property type="molecule type" value="Genomic_DNA"/>
</dbReference>
<reference evidence="1" key="1">
    <citation type="submission" date="2021-06" db="EMBL/GenBank/DDBJ databases">
        <authorList>
            <person name="Hodson N. C."/>
            <person name="Mongue J. A."/>
            <person name="Jaron S. K."/>
        </authorList>
    </citation>
    <scope>NUCLEOTIDE SEQUENCE</scope>
</reference>
<sequence length="50" mass="5742">MSAYNPEGNQMSVSIKNLATDTTTFAGERKIKFPDRKYTCFQHTIASRWV</sequence>
<dbReference type="AlphaFoldDB" id="A0A8J2L738"/>